<organism evidence="2 3">
    <name type="scientific">Dyella koreensis</name>
    <dbReference type="NCBI Taxonomy" id="311235"/>
    <lineage>
        <taxon>Bacteria</taxon>
        <taxon>Pseudomonadati</taxon>
        <taxon>Pseudomonadota</taxon>
        <taxon>Gammaproteobacteria</taxon>
        <taxon>Lysobacterales</taxon>
        <taxon>Rhodanobacteraceae</taxon>
        <taxon>Dyella</taxon>
    </lineage>
</organism>
<comment type="caution">
    <text evidence="2">The sequence shown here is derived from an EMBL/GenBank/DDBJ whole genome shotgun (WGS) entry which is preliminary data.</text>
</comment>
<reference evidence="2 3" key="1">
    <citation type="submission" date="2020-10" db="EMBL/GenBank/DDBJ databases">
        <title>Phylogeny of dyella-like bacteria.</title>
        <authorList>
            <person name="Fu J."/>
        </authorList>
    </citation>
    <scope>NUCLEOTIDE SEQUENCE [LARGE SCALE GENOMIC DNA]</scope>
    <source>
        <strain evidence="2 3">BB4</strain>
    </source>
</reference>
<accession>A0ABW8K9X4</accession>
<evidence type="ECO:0000256" key="1">
    <source>
        <dbReference type="SAM" id="MobiDB-lite"/>
    </source>
</evidence>
<protein>
    <submittedName>
        <fullName evidence="2">Uncharacterized protein</fullName>
    </submittedName>
</protein>
<dbReference type="Proteomes" id="UP001620408">
    <property type="component" value="Unassembled WGS sequence"/>
</dbReference>
<gene>
    <name evidence="2" type="ORF">ISS97_20620</name>
</gene>
<name>A0ABW8K9X4_9GAMM</name>
<keyword evidence="3" id="KW-1185">Reference proteome</keyword>
<evidence type="ECO:0000313" key="3">
    <source>
        <dbReference type="Proteomes" id="UP001620408"/>
    </source>
</evidence>
<sequence>MTNTSLSLARRIAQPLLGVSLLLSAGAVMAWQQQRPPTSQPPTMSASAIQAQQANQQALLMDQVQKNQVQEEQRQRNAAAIRRPFANDKAATGALDSSDQAQRDQYNARQQDLLNRYRAASAVNPVVLPQAAPAKKKVESQGAGQQPAR</sequence>
<feature type="region of interest" description="Disordered" evidence="1">
    <location>
        <begin position="33"/>
        <end position="52"/>
    </location>
</feature>
<proteinExistence type="predicted"/>
<feature type="region of interest" description="Disordered" evidence="1">
    <location>
        <begin position="128"/>
        <end position="149"/>
    </location>
</feature>
<feature type="compositionally biased region" description="Polar residues" evidence="1">
    <location>
        <begin position="95"/>
        <end position="106"/>
    </location>
</feature>
<dbReference type="EMBL" id="JADIKD010000012">
    <property type="protein sequence ID" value="MFK2919677.1"/>
    <property type="molecule type" value="Genomic_DNA"/>
</dbReference>
<feature type="region of interest" description="Disordered" evidence="1">
    <location>
        <begin position="67"/>
        <end position="106"/>
    </location>
</feature>
<evidence type="ECO:0000313" key="2">
    <source>
        <dbReference type="EMBL" id="MFK2919677.1"/>
    </source>
</evidence>
<dbReference type="RefSeq" id="WP_379984291.1">
    <property type="nucleotide sequence ID" value="NZ_JADIKD010000012.1"/>
</dbReference>